<dbReference type="Proteomes" id="UP000000263">
    <property type="component" value="Chromosome"/>
</dbReference>
<reference evidence="6 7" key="1">
    <citation type="submission" date="2007-08" db="EMBL/GenBank/DDBJ databases">
        <title>Complete sequence of Roseiflexus castenholzii DSM 13941.</title>
        <authorList>
            <consortium name="US DOE Joint Genome Institute"/>
            <person name="Copeland A."/>
            <person name="Lucas S."/>
            <person name="Lapidus A."/>
            <person name="Barry K."/>
            <person name="Glavina del Rio T."/>
            <person name="Dalin E."/>
            <person name="Tice H."/>
            <person name="Pitluck S."/>
            <person name="Thompson L.S."/>
            <person name="Brettin T."/>
            <person name="Bruce D."/>
            <person name="Detter J.C."/>
            <person name="Han C."/>
            <person name="Tapia R."/>
            <person name="Schmutz J."/>
            <person name="Larimer F."/>
            <person name="Land M."/>
            <person name="Hauser L."/>
            <person name="Kyrpides N."/>
            <person name="Mikhailova N."/>
            <person name="Bryant D.A."/>
            <person name="Hanada S."/>
            <person name="Tsukatani Y."/>
            <person name="Richardson P."/>
        </authorList>
    </citation>
    <scope>NUCLEOTIDE SEQUENCE [LARGE SCALE GENOMIC DNA]</scope>
    <source>
        <strain evidence="7">DSM 13941 / HLO8</strain>
    </source>
</reference>
<evidence type="ECO:0000259" key="5">
    <source>
        <dbReference type="Pfam" id="PF13427"/>
    </source>
</evidence>
<feature type="domain" description="Polymerase nucleotidyl transferase" evidence="4">
    <location>
        <begin position="32"/>
        <end position="65"/>
    </location>
</feature>
<proteinExistence type="predicted"/>
<evidence type="ECO:0000259" key="4">
    <source>
        <dbReference type="Pfam" id="PF01909"/>
    </source>
</evidence>
<dbReference type="InterPro" id="IPR002934">
    <property type="entry name" value="Polymerase_NTP_transf_dom"/>
</dbReference>
<evidence type="ECO:0000256" key="1">
    <source>
        <dbReference type="ARBA" id="ARBA00022679"/>
    </source>
</evidence>
<dbReference type="Pfam" id="PF13427">
    <property type="entry name" value="AadA_C"/>
    <property type="match status" value="1"/>
</dbReference>
<dbReference type="Pfam" id="PF01909">
    <property type="entry name" value="NTP_transf_2"/>
    <property type="match status" value="1"/>
</dbReference>
<dbReference type="HOGENOM" id="CLU_071584_1_0_0"/>
<gene>
    <name evidence="6" type="ordered locus">Rcas_0978</name>
</gene>
<protein>
    <recommendedName>
        <fullName evidence="8">DNA polymerase beta domain protein region</fullName>
    </recommendedName>
</protein>
<dbReference type="GO" id="GO:0046677">
    <property type="term" value="P:response to antibiotic"/>
    <property type="evidence" value="ECO:0007669"/>
    <property type="project" value="UniProtKB-KW"/>
</dbReference>
<keyword evidence="1" id="KW-0808">Transferase</keyword>
<dbReference type="PIRSF" id="PIRSF000819">
    <property type="entry name" value="Streptomycin_3-adenylyltransf"/>
    <property type="match status" value="1"/>
</dbReference>
<dbReference type="InterPro" id="IPR043519">
    <property type="entry name" value="NT_sf"/>
</dbReference>
<dbReference type="eggNOG" id="COG1708">
    <property type="taxonomic scope" value="Bacteria"/>
</dbReference>
<evidence type="ECO:0000256" key="2">
    <source>
        <dbReference type="ARBA" id="ARBA00023251"/>
    </source>
</evidence>
<keyword evidence="2" id="KW-0046">Antibiotic resistance</keyword>
<evidence type="ECO:0000313" key="7">
    <source>
        <dbReference type="Proteomes" id="UP000000263"/>
    </source>
</evidence>
<accession>A7NHZ3</accession>
<sequence>MRTIRDRATEALIQAQVERYVADVRAILGAELVGVYLHGSLAMGGFNPTQSDLDLLVVTRAPMSVVTKREIADHLLRVSCQPAPIEVSFLALTMLTPWRHPLLFDFHYSEMWRAAYMRDLEDGMWRAWNRRVQRDPDLAAHITVVRLRGMALYGPPAASVFPEVPETDYIAAIMSDVTEALDRIYADPVYAILNACRTLAFLQTHRVLSKEEGGWWALSRLPVELRPLVEMALVHYHSAENTGAFPDALLETFRNYARQELRQGNYGEYPYGNDAGVRAFPRRH</sequence>
<evidence type="ECO:0008006" key="8">
    <source>
        <dbReference type="Google" id="ProtNLM"/>
    </source>
</evidence>
<evidence type="ECO:0000313" key="6">
    <source>
        <dbReference type="EMBL" id="ABU57090.1"/>
    </source>
</evidence>
<dbReference type="SUPFAM" id="SSF81301">
    <property type="entry name" value="Nucleotidyltransferase"/>
    <property type="match status" value="1"/>
</dbReference>
<keyword evidence="7" id="KW-1185">Reference proteome</keyword>
<dbReference type="InterPro" id="IPR025184">
    <property type="entry name" value="AadA_C"/>
</dbReference>
<feature type="domain" description="Adenylyltransferase AadA C-terminal" evidence="5">
    <location>
        <begin position="159"/>
        <end position="258"/>
    </location>
</feature>
<comment type="catalytic activity">
    <reaction evidence="3">
        <text>spectinomycin + ATP = 9-O-adenylylspectinomycin + diphosphate</text>
        <dbReference type="Rhea" id="RHEA:63228"/>
        <dbReference type="ChEBI" id="CHEBI:30616"/>
        <dbReference type="ChEBI" id="CHEBI:33019"/>
        <dbReference type="ChEBI" id="CHEBI:146260"/>
        <dbReference type="ChEBI" id="CHEBI:146261"/>
    </reaction>
</comment>
<name>A7NHZ3_ROSCS</name>
<dbReference type="EMBL" id="CP000804">
    <property type="protein sequence ID" value="ABU57090.1"/>
    <property type="molecule type" value="Genomic_DNA"/>
</dbReference>
<dbReference type="KEGG" id="rca:Rcas_0978"/>
<dbReference type="RefSeq" id="WP_012119520.1">
    <property type="nucleotide sequence ID" value="NC_009767.1"/>
</dbReference>
<evidence type="ECO:0000256" key="3">
    <source>
        <dbReference type="ARBA" id="ARBA00047831"/>
    </source>
</evidence>
<dbReference type="InterPro" id="IPR024172">
    <property type="entry name" value="AadA/Aad9"/>
</dbReference>
<dbReference type="AlphaFoldDB" id="A7NHZ3"/>
<organism evidence="6 7">
    <name type="scientific">Roseiflexus castenholzii (strain DSM 13941 / HLO8)</name>
    <dbReference type="NCBI Taxonomy" id="383372"/>
    <lineage>
        <taxon>Bacteria</taxon>
        <taxon>Bacillati</taxon>
        <taxon>Chloroflexota</taxon>
        <taxon>Chloroflexia</taxon>
        <taxon>Chloroflexales</taxon>
        <taxon>Roseiflexineae</taxon>
        <taxon>Roseiflexaceae</taxon>
        <taxon>Roseiflexus</taxon>
    </lineage>
</organism>
<dbReference type="CDD" id="cd05403">
    <property type="entry name" value="NT_KNTase_like"/>
    <property type="match status" value="1"/>
</dbReference>
<dbReference type="Gene3D" id="3.30.460.10">
    <property type="entry name" value="Beta Polymerase, domain 2"/>
    <property type="match status" value="1"/>
</dbReference>
<dbReference type="GO" id="GO:0070566">
    <property type="term" value="F:adenylyltransferase activity"/>
    <property type="evidence" value="ECO:0007669"/>
    <property type="project" value="InterPro"/>
</dbReference>